<dbReference type="EMBL" id="CM041531">
    <property type="protein sequence ID" value="KAI3377724.1"/>
    <property type="molecule type" value="Genomic_DNA"/>
</dbReference>
<name>A0ACB8XDA4_9TELE</name>
<protein>
    <submittedName>
        <fullName evidence="1">Uncharacterized protein</fullName>
    </submittedName>
</protein>
<comment type="caution">
    <text evidence="1">The sequence shown here is derived from an EMBL/GenBank/DDBJ whole genome shotgun (WGS) entry which is preliminary data.</text>
</comment>
<accession>A0ACB8XDA4</accession>
<proteinExistence type="predicted"/>
<evidence type="ECO:0000313" key="1">
    <source>
        <dbReference type="EMBL" id="KAI3377724.1"/>
    </source>
</evidence>
<evidence type="ECO:0000313" key="2">
    <source>
        <dbReference type="Proteomes" id="UP000831701"/>
    </source>
</evidence>
<feature type="non-terminal residue" evidence="1">
    <location>
        <position position="5510"/>
    </location>
</feature>
<organism evidence="1 2">
    <name type="scientific">Scortum barcoo</name>
    <name type="common">barcoo grunter</name>
    <dbReference type="NCBI Taxonomy" id="214431"/>
    <lineage>
        <taxon>Eukaryota</taxon>
        <taxon>Metazoa</taxon>
        <taxon>Chordata</taxon>
        <taxon>Craniata</taxon>
        <taxon>Vertebrata</taxon>
        <taxon>Euteleostomi</taxon>
        <taxon>Actinopterygii</taxon>
        <taxon>Neopterygii</taxon>
        <taxon>Teleostei</taxon>
        <taxon>Neoteleostei</taxon>
        <taxon>Acanthomorphata</taxon>
        <taxon>Eupercaria</taxon>
        <taxon>Centrarchiformes</taxon>
        <taxon>Terapontoidei</taxon>
        <taxon>Terapontidae</taxon>
        <taxon>Scortum</taxon>
    </lineage>
</organism>
<keyword evidence="2" id="KW-1185">Reference proteome</keyword>
<dbReference type="Proteomes" id="UP000831701">
    <property type="component" value="Chromosome 1"/>
</dbReference>
<reference evidence="1" key="1">
    <citation type="submission" date="2022-04" db="EMBL/GenBank/DDBJ databases">
        <title>Jade perch genome.</title>
        <authorList>
            <person name="Chao B."/>
        </authorList>
    </citation>
    <scope>NUCLEOTIDE SEQUENCE</scope>
    <source>
        <strain evidence="1">CB-2022</strain>
    </source>
</reference>
<sequence>MGQEQSSTDKEVTLENIQELYRKFASECPSGKMHLHEFKKIFGINRKSTEEESAYMENVFRSFDTNKDGHMDFMEYVAALHLVLRGKLEDKLKWSFKVYDRDGNGCLDRQEVRHIVKIIYEIKSHKDPSITGNIDDICDRIFELVDKNNDSQISLEEFMEGAEKDPWVMDQLKLDIGPCDCIEHKGVHQCTWHQDTLGRRSMIDFVVVSSDLRPYVLDTRVKRGAELVNRSPPGGGELAPLLAEEEVEVGQTWQTQTYCEGLLGTSGRALCQGGLQLPPPPEELLTDSEGGWRHLSPSGPYVLCLHCRRGSSKLWTQGLWCLSWWQSPNPVVDTGIDRYRQAKQAAARTVLEAKTRVWEEFGEAMEEDYRSASKRFWQTVRRLRRGKQYSANTVYSAGGELLTSTEDIVGRWKKYFEDLLNPTDLPSSNEEAEDGDSEVDSSITQAEVTEPGPSACVLERFAAECEAAGMRISTSKSEAMVLSTGKGWCAALSGYAVGVPDRVIVVKKELSRKAKLSRFTGQSTLPTLTYGHELWAPGSPRGAAGEVAVEEMAERLTQTEQLVSQLKEMIREKDATLRSKDDQLKVEKEACEAKLSKLRLQNKAKVTSLTSQLEELKKQQGGQGTPTHSKKGSSEGGEQASRGKIVLLKKKVEELEQQLSQRVEELENTRKEVESQRQRGEEMDAMLTEKDRKLAEKEAYIVHLQTALAGDQPVTPAPQQKVADDSGAMQELQQLVQSLTRKVGEAEERYSLLQEQADSLKDLLVTEKEQYSQKEGMYKQNIQTFKDIIIQKDNQLMEINQMHEQELFKLAAKSDASADLEQLLKALKQKLHEKEEVLLGEMFLFALPLLSSPQELTERLRRLQVERESLVSKMEAEKHVMRAQLRDLMEKQQAETQRMSEQHQAQMALTQQDLLGQLEELKRASVAAPPASQEASGSGNVPADSASIQRIAELEAQAKQKTDEASRSEAKFLKMKAWSKNRIRQLEEELKKSQAGVAPPDLTDLRSHITSLEEEREENLWKVEQYEELKAKNEMLEAKLVVYEEQQRTLQADLEQFTKRAASQASESGSADDTQSQVLEWQEMVAEAVSARDRAKEEKAAMALRISHMEEEREGSPKPSGAAPAHCTACSFPEFPLCSLSYPFYTLLPSINTSSIQPNFPFTCGTKLIEDDWFFPGCSDPAMATRQQELEEELAQARGLGQHRAKKLAAPAQRSLQEDFEFDGQASFQDPRSTSESTTPMEGENMGGWWPEYSTPDTVFVGVSPPNALNSYGLRSVVEELELERNQLQEQILSLEERCQDLEDRLQLQARIESLQNESEKLQSQLASVRSQQSRDAEKHQLLVSSLNEQLKGLSNTQECLESSLIEKENTLAKTSEKLELINSLRESLSEKENQYKEVSDRLLQTEHTLEDVSKKCSSSEKQCSELKTEVVDLTQKLSVLKEKSQKQEVTIETLQTELDQTNEELDKLNTAYLEERAQLIHDLQSCEREIDSLKDSLLEKDKEIATLSSNMTEYAEQVTVLKQEIKLKEENLVRVENVLSKVEREAMIIRESQNSDQQARDSKMTELVGNLKDTEIELVKVREERESKVAKVEHLIKQAEEDKKAIQDLRGEIQKHVVSHRNHLSECELHITSLKEKLQESEELVSQLKDKNSNNEQLQQQLNDKEQTYEKELKSVKDEQNKLLAQVEKYNNEIQTLSTHLEERQQSEEHIKKELQEKLETITSLENQLKATDKQAEDERQKFNSELKVRDSENEKLNSELQNKSENISKLKNLLKNMKTEKKQLQEKLTELTDELELQKENVNQLSEKVASALELSGSLENQVHCLAKEKERLELEVAESAKTISEVTAEKDSLQAKISMLETQQSQNNTIIEGLQKDKEDLTLRTSELNRVIEQSTHSNSEMLLEKTNECNNLKQLFREREEEITQLQERVQSLTSNADQLQRDLAEKEQTVSDLRAQTETQQNQQTQLQETLSLLRERECHLKSGLMEKDVVLKENHSLQNEITNQTNIVSKLQAEAESLKEEHSQLRQQIEEREEMLKNVKEQCQNHKDKLDDTNKTVKSLSDQISAMEENARKFKSEAEQRQTELMSLNSHIQALTENNHQLRTACESREKELARQIQALSDLDGQLKATLEQNSSLSMKISSLTEENQKLQEELAQNIKSVFELTTQRSILQEQNSGLEIQTSESKKIIDSLLKEKETLTVAADELKNILKESEVSNSAGLLEKTNECVNLSKTLQQREEQLESLQEQVDGLKKQVSQLSMSLNEKEQTVSDQRSQLETQQNQVLQLQDTISMLQEQGSVLKSGLMEKDAVFQQKVEECGVYQNEVTLQKTLISQIQGEVESLRQECLEAKQQTEQKEQALKEVTNELQSHKDELNKRNESVISLSSQLGAMNENAAEMEAEITNLKTAVKKLTEENCQLKQEEDQRKAEIVDFKDNIQALNEQNSRLKSEFQKTVTELSKAHEEVAHLQTACSENERLNLTVQRKDDSLKQQEDLIQQLNSKINEREEQLKQKADDNLSLSAKVSELNNSVCKLRGQVDSLTSESALLKNTLEKKEQSSFEYQSHSTAAVENLSSNLQAKEAECESLKEQVSHLEESVTKLNNSLQVQISEVENLKKALEEKEAALTEQSKSLQDIQRRADEVSLFKTQFMESTELVSQLQGQIQSLSAESENLKKSAEETQSAFNNLQDKYAANLEELQDVRKQLSQRTDEVSNLRKLLDDTNDEHQTAKNSVETLRNELSAIQHKLEKTEDLNSSLSKEKDEAFASHQASVSLLTVEIERLKSQHLQVVAQMNALTENLEQREMALHAINNQYTSQAKHTSQLVSEMQKLEEQNRRLNEEISLSKGELQNSLTAVSNENSHLQEEVRKVLAEKEELERRHHQIRASHGELQVQVEQQSSSMNEIMEKMKSEKESLQAKVSAKDEELSRLKENIQKIEQILQDSEKEWLLVLDREKQDKNLLAEQLRSVENEMKSKDVKVNALKQDLDSLQEKLAEASSAIRQGSDQLSAKELEASASRIQLEKVLASVQEKDHENSNLQQALKAAELELEKLIERKNGADKDTPDFTQTSEGSAVLNKEQVSLQNMIKQLQESHLSEVDALKSELDKTVAQLQKTQNTLNEGERSNEEKGQKVSLLQEMVEHLQTRLDAELEKVKEATVKHSSLHRELQAKDEQINCMSIQISQQKELLAGLSQQLKDKDASVAQVMESASNERMKLGEEKTSLIAQLESVEQEHKTSMKRLEEISQQLEDHISCSQSEIETKNSEKRELMKENDELKSELAKVSKEKDATKKKLQAALIIRKDLMKKIEQYENQKEESINKTEVSLLQDKIQEVTKQALASEKMYEEKISLLEKKILENKGEILEHKAESERLLEQLQSEKHILLIKLNEKEACVSETLQTLTEKSSFIEQLQFSAAEKEETFERDRNSWIQKVEELQNEITTYKEELKDKSSSTSTAVDLENELAQMKFEKATLQKKAQAALLARKETMKKAQESEKKLTQELAELKDDYKALLEQHCQQTNELNAVQLNFDEKVRELEDLRKTSLSYIDELDTLRQLVEERDKTLQDLKMSLAEKESQCHSLSNLQTELENIKSKYETMSLDMACKDEALVIMDQREETLKSKLHMVESDLEKAHARIKEKTEEVEKYQETIKVAELKMQQEKQTLCDEKTSLEAQLSISKSALEEHMQAEEDKYKLLMQENKTLLDKSNQMKVELEKAVALVSQKSVEVLTIEKTLAETQLQLSEDKGVLTKELEMQRTLDSLNQEKEDAFRLIDELRDEVTRLNEQLKESEKVNEQLQQKEPEMCITQDLNKEKVCFSCKCAENFDGKLKERDDALLVSRAQVSEKEELIAALELQLQQQIKMHEIAIEKMRTEADELQKSREDGSKMNDQDNQSKIALLTRKLQAALVSRKDLLKENATLKEEVEKLSAKHEAKEAEYFALESSVLKLKQQNTDLESSVSSLNKEKDKLNSEVDCFSNDNRSLSAACESLKLTIENITQQKQAFSCQLESLKDSQTEELSKWKSKHTELKQEYESLLQAYENVSSEMDKMRQLLEGAKRERQEALRKIHKHEAEMDILEKQTREMEEENVRIKEKMHKFSKEKRQKIEELEEENQKIGKQLTELEENHKMEMSELTDKNQHLEVEICKLQESSEDLGQKLTELQEENKQLAEKLEESKSSLEKKHFESNTHTNNMQFKLDEALSLNNSLTAQIEAQKTELGAQLEINNLLQKEKQNLSERIEKIQNDHEVQLGEKDDVIKELKDVIYRHSQETISLNEKVRILEDDKSLLQEELENVQEISDKVKNENEYLETVILKNSERIDELTESVAALQTQNVQLSSQLAASKDMSNQVRQEKEEEQLKLVKEFEEKLKTVQRGNEGSKNVKKELQELLKEKHQEINQLQQNCIKYQELILDLESSLKTSRSACEHLEKELKKSSEKISVIEERGKQVEAELSEHRSLLQQAKEKILSVESERDQLAQDISQKSKESEDCLVEKTKPAQNIDEKQISSYRENQFALQQQIEDLKDSKDKESQKLNELQQQLDSKELQINTLIRAAESNEVKLSALSATPQGAEATKLWNDLYQKTLNEKDNQLLEQGFVIKRFLEDMRVKDKEVNELRVTKSRLERTLNEYSVAAAAQQRQLFVMSASNAELTENVELLTVQVKELSTNVERIEQEKNSLNRQLADKEDLISQMQLNLQQMEKINADSDAQLLLLQSQNDKLQADFEKQEGISLQLKTLLQSKDAEISSLLSCRDGQMSGYLEQLQANYRSQVAVYEDRLTSSRYQREKVDKELRGLETKVKSLQIKVNRSIQEKEQMAAKMESFKNSMVSLQSERERLMSEYRILEAKSQLGLMGKEGSSDGEGGTTKGLKHEIRKLLHQMDDLNSENAMLRAQLVRYREDLNQVLSLKDNQLKVLLKKQQDVIKNLENQKAAAEKQHRVSRLELQKKEEMSNSLKSEISKLKAQVLKQEADILTQKNERATTDEGKVIADLQNAVAAKAAECNDLQQKLLSQKILSDELKEKMQQVETETDKKLGEAEDKYNSELDTFEREVELMRNERETADQRVAELAKDLLEMEQQLSEAKTQSKDTKAQNESLCKAMAALQNDRDQLIEDFKTLRNRYNEELRATQAALNKVERSLQDATSDLAMFAKERDVLVHKLKALESKDAQTELSKLLDELSKALSEKERELKQAVLENNTYSRQLSAFSRSMASLQNDRDRLIDELTGAKRVVESRQGTSPEAVSATAVEMSQGSGVIAPQSERDGPETRQKMDELQQEEKADLRSDTERKDTPVKETVVLAGQSGMDEMVRRLEAERIRLHGDLQRCMYEIQQRDQYFQQLNTKLQQTVEEKGAVAGQLRAVSQTLRDTQNRCHWLETQVHGQAQGSVYAEVAPGAPQERSNNSNMITESAEVSQLRERLLEVEHSLADERARRETVEEALRLAEDRAKGVASSLSRDSQRDFSIEMETEEEWEALSLNPNQPLITR</sequence>
<gene>
    <name evidence="1" type="ORF">L3Q82_008451</name>
</gene>